<dbReference type="Pfam" id="PF00364">
    <property type="entry name" value="Biotin_lipoyl"/>
    <property type="match status" value="1"/>
</dbReference>
<evidence type="ECO:0000256" key="7">
    <source>
        <dbReference type="ARBA" id="ARBA00022741"/>
    </source>
</evidence>
<name>A0A4R2FFH5_9GAMM</name>
<dbReference type="PANTHER" id="PTHR18866">
    <property type="entry name" value="CARBOXYLASE:PYRUVATE/ACETYL-COA/PROPIONYL-COA CARBOXYLASE"/>
    <property type="match status" value="1"/>
</dbReference>
<dbReference type="AlphaFoldDB" id="A0A4R2FFH5"/>
<dbReference type="OrthoDB" id="9763189at2"/>
<keyword evidence="9" id="KW-0092">Biotin</keyword>
<dbReference type="InterPro" id="IPR005481">
    <property type="entry name" value="BC-like_N"/>
</dbReference>
<dbReference type="FunFam" id="3.30.470.20:FF:000028">
    <property type="entry name" value="Methylcrotonoyl-CoA carboxylase subunit alpha, mitochondrial"/>
    <property type="match status" value="1"/>
</dbReference>
<evidence type="ECO:0000259" key="13">
    <source>
        <dbReference type="PROSITE" id="PS50968"/>
    </source>
</evidence>
<proteinExistence type="predicted"/>
<evidence type="ECO:0000256" key="4">
    <source>
        <dbReference type="ARBA" id="ARBA00011750"/>
    </source>
</evidence>
<evidence type="ECO:0000256" key="1">
    <source>
        <dbReference type="ARBA" id="ARBA00001953"/>
    </source>
</evidence>
<comment type="catalytic activity">
    <reaction evidence="11">
        <text>N(6)-biotinyl-L-lysyl-[protein] + hydrogencarbonate + ATP = N(6)-carboxybiotinyl-L-lysyl-[protein] + ADP + phosphate + H(+)</text>
        <dbReference type="Rhea" id="RHEA:13501"/>
        <dbReference type="Rhea" id="RHEA-COMP:10505"/>
        <dbReference type="Rhea" id="RHEA-COMP:10506"/>
        <dbReference type="ChEBI" id="CHEBI:15378"/>
        <dbReference type="ChEBI" id="CHEBI:17544"/>
        <dbReference type="ChEBI" id="CHEBI:30616"/>
        <dbReference type="ChEBI" id="CHEBI:43474"/>
        <dbReference type="ChEBI" id="CHEBI:83144"/>
        <dbReference type="ChEBI" id="CHEBI:83145"/>
        <dbReference type="ChEBI" id="CHEBI:456216"/>
        <dbReference type="EC" id="6.3.4.14"/>
    </reaction>
</comment>
<dbReference type="InterPro" id="IPR000089">
    <property type="entry name" value="Biotin_lipoyl"/>
</dbReference>
<keyword evidence="8 12" id="KW-0067">ATP-binding</keyword>
<evidence type="ECO:0000256" key="8">
    <source>
        <dbReference type="ARBA" id="ARBA00022840"/>
    </source>
</evidence>
<dbReference type="CDD" id="cd06850">
    <property type="entry name" value="biotinyl_domain"/>
    <property type="match status" value="1"/>
</dbReference>
<keyword evidence="6" id="KW-0436">Ligase</keyword>
<dbReference type="InterPro" id="IPR016185">
    <property type="entry name" value="PreATP-grasp_dom_sf"/>
</dbReference>
<dbReference type="SUPFAM" id="SSF52440">
    <property type="entry name" value="PreATP-grasp domain"/>
    <property type="match status" value="1"/>
</dbReference>
<dbReference type="NCBIfam" id="NF006367">
    <property type="entry name" value="PRK08591.1"/>
    <property type="match status" value="1"/>
</dbReference>
<dbReference type="SUPFAM" id="SSF51230">
    <property type="entry name" value="Single hybrid motif"/>
    <property type="match status" value="1"/>
</dbReference>
<comment type="function">
    <text evidence="2">This protein is a component of the acetyl coenzyme A carboxylase complex; first, biotin carboxylase catalyzes the carboxylation of the carrier protein and then the transcarboxylase transfers the carboxyl group to form malonyl-CoA.</text>
</comment>
<dbReference type="Gene3D" id="3.30.470.20">
    <property type="entry name" value="ATP-grasp fold, B domain"/>
    <property type="match status" value="1"/>
</dbReference>
<evidence type="ECO:0000256" key="11">
    <source>
        <dbReference type="ARBA" id="ARBA00048600"/>
    </source>
</evidence>
<dbReference type="Pfam" id="PF21139">
    <property type="entry name" value="BT_MCC_alpha"/>
    <property type="match status" value="1"/>
</dbReference>
<dbReference type="PROSITE" id="PS50968">
    <property type="entry name" value="BIOTINYL_LIPOYL"/>
    <property type="match status" value="1"/>
</dbReference>
<evidence type="ECO:0000256" key="12">
    <source>
        <dbReference type="PROSITE-ProRule" id="PRU00409"/>
    </source>
</evidence>
<evidence type="ECO:0000259" key="15">
    <source>
        <dbReference type="PROSITE" id="PS50979"/>
    </source>
</evidence>
<dbReference type="InterPro" id="IPR011053">
    <property type="entry name" value="Single_hybrid_motif"/>
</dbReference>
<dbReference type="SUPFAM" id="SSF51246">
    <property type="entry name" value="Rudiment single hybrid motif"/>
    <property type="match status" value="1"/>
</dbReference>
<dbReference type="InterPro" id="IPR011761">
    <property type="entry name" value="ATP-grasp"/>
</dbReference>
<feature type="domain" description="ATP-grasp" evidence="14">
    <location>
        <begin position="124"/>
        <end position="321"/>
    </location>
</feature>
<dbReference type="PROSITE" id="PS50979">
    <property type="entry name" value="BC"/>
    <property type="match status" value="1"/>
</dbReference>
<dbReference type="InterPro" id="IPR048429">
    <property type="entry name" value="MCC_alpha_BT"/>
</dbReference>
<dbReference type="Gene3D" id="2.40.50.100">
    <property type="match status" value="1"/>
</dbReference>
<dbReference type="GO" id="GO:0005524">
    <property type="term" value="F:ATP binding"/>
    <property type="evidence" value="ECO:0007669"/>
    <property type="project" value="UniProtKB-UniRule"/>
</dbReference>
<dbReference type="InterPro" id="IPR050856">
    <property type="entry name" value="Biotin_carboxylase_complex"/>
</dbReference>
<dbReference type="SUPFAM" id="SSF56059">
    <property type="entry name" value="Glutathione synthetase ATP-binding domain-like"/>
    <property type="match status" value="1"/>
</dbReference>
<comment type="caution">
    <text evidence="16">The sequence shown here is derived from an EMBL/GenBank/DDBJ whole genome shotgun (WGS) entry which is preliminary data.</text>
</comment>
<evidence type="ECO:0000256" key="3">
    <source>
        <dbReference type="ARBA" id="ARBA00004956"/>
    </source>
</evidence>
<dbReference type="Proteomes" id="UP000294832">
    <property type="component" value="Unassembled WGS sequence"/>
</dbReference>
<sequence>MTELSIRKLLIANRGEIACRIIRTCQQLGISTLAIHSAVDRHALHVSLADEALELSGDSALAPYLDIDAIIDAAKRCGADAIHPGYGFLSENATFASACSAHGLIFVGPPASAIEAMGSKSAAKAIMAAAGVPLVPGYHGPEQASRFLQQQANTIGFPLLIKAAYGGGGKGMRVVTNASDFTAALAAAKREAKAAFGDDTVLLERYLTQPRHIEVQVFADQQGHCIYLGDRDCSLQRRHQKVIEEAPAPGLSDELRQQMGQAAVAAAKAIGYCGAGTIEFLLDSDQQFYFMEMNTRLQVEHPVTELITGQDLVAWQLSVAAGEPLPLTQQQVTLRGHAVEARIYAEDPSHNFLPAAGPLQYLQEPPAMAHLRLDTGVRQGDVITPFYDPMIAKLVIWQPTRSDALRQLTLALQQYQIAGLRHNIAFLAALTSHPAFISEDFSTHFIEQHLDELLLQATTPTPTTEVLAAAAMVSLLASKPRDHTHNSPWQRLTGFRLNAAPECNLLLHYNAAATTSSFHLRLQQQTSGEYSLTINASATVDDVNTQVIVSGEIIGAQQLKLALDGHSQHWHFCQHQETLWLLRHGHVWQFDCGPQSYDSTGHPGDASLQAPMNGTIVTLLAQPGDVVRKGSGLLVLEAMKMEYQINAPTDGIVESFLCHTGELVQHGALLVQFSAKELA</sequence>
<dbReference type="RefSeq" id="WP_133038598.1">
    <property type="nucleotide sequence ID" value="NZ_SLWF01000008.1"/>
</dbReference>
<dbReference type="PANTHER" id="PTHR18866:SF33">
    <property type="entry name" value="METHYLCROTONOYL-COA CARBOXYLASE SUBUNIT ALPHA, MITOCHONDRIAL-RELATED"/>
    <property type="match status" value="1"/>
</dbReference>
<evidence type="ECO:0000256" key="10">
    <source>
        <dbReference type="ARBA" id="ARBA00033786"/>
    </source>
</evidence>
<dbReference type="PROSITE" id="PS50975">
    <property type="entry name" value="ATP_GRASP"/>
    <property type="match status" value="1"/>
</dbReference>
<comment type="cofactor">
    <cofactor evidence="1">
        <name>biotin</name>
        <dbReference type="ChEBI" id="CHEBI:57586"/>
    </cofactor>
</comment>
<keyword evidence="17" id="KW-1185">Reference proteome</keyword>
<reference evidence="16 17" key="1">
    <citation type="submission" date="2019-03" db="EMBL/GenBank/DDBJ databases">
        <title>Freshwater and sediment microbial communities from various areas in North America, analyzing microbe dynamics in response to fracking.</title>
        <authorList>
            <person name="Lamendella R."/>
        </authorList>
    </citation>
    <scope>NUCLEOTIDE SEQUENCE [LARGE SCALE GENOMIC DNA]</scope>
    <source>
        <strain evidence="16 17">74A</strain>
    </source>
</reference>
<dbReference type="FunFam" id="3.30.1490.20:FF:000003">
    <property type="entry name" value="acetyl-CoA carboxylase isoform X1"/>
    <property type="match status" value="1"/>
</dbReference>
<accession>A0A4R2FFH5</accession>
<dbReference type="Gene3D" id="3.30.700.40">
    <property type="match status" value="1"/>
</dbReference>
<organism evidence="16 17">
    <name type="scientific">Shewanella fodinae</name>
    <dbReference type="NCBI Taxonomy" id="552357"/>
    <lineage>
        <taxon>Bacteria</taxon>
        <taxon>Pseudomonadati</taxon>
        <taxon>Pseudomonadota</taxon>
        <taxon>Gammaproteobacteria</taxon>
        <taxon>Alteromonadales</taxon>
        <taxon>Shewanellaceae</taxon>
        <taxon>Shewanella</taxon>
    </lineage>
</organism>
<dbReference type="Pfam" id="PF00289">
    <property type="entry name" value="Biotin_carb_N"/>
    <property type="match status" value="1"/>
</dbReference>
<dbReference type="Pfam" id="PF02786">
    <property type="entry name" value="CPSase_L_D2"/>
    <property type="match status" value="1"/>
</dbReference>
<dbReference type="InterPro" id="IPR005482">
    <property type="entry name" value="Biotin_COase_C"/>
</dbReference>
<evidence type="ECO:0000256" key="2">
    <source>
        <dbReference type="ARBA" id="ARBA00003761"/>
    </source>
</evidence>
<protein>
    <recommendedName>
        <fullName evidence="5">Biotin carboxylase</fullName>
    </recommendedName>
    <alternativeName>
        <fullName evidence="10">Acetyl-coenzyme A carboxylase biotin carboxylase subunit A</fullName>
    </alternativeName>
</protein>
<feature type="domain" description="Lipoyl-binding" evidence="13">
    <location>
        <begin position="597"/>
        <end position="674"/>
    </location>
</feature>
<dbReference type="GO" id="GO:0004075">
    <property type="term" value="F:biotin carboxylase activity"/>
    <property type="evidence" value="ECO:0007669"/>
    <property type="project" value="UniProtKB-EC"/>
</dbReference>
<comment type="subunit">
    <text evidence="4">Acetyl-CoA carboxylase is a heterohexamer of biotin carboxyl carrier protein, biotin carboxylase and the two subunits of carboxyl transferase in a 2:2 complex.</text>
</comment>
<dbReference type="InterPro" id="IPR011764">
    <property type="entry name" value="Biotin_carboxylation_dom"/>
</dbReference>
<keyword evidence="7 12" id="KW-0547">Nucleotide-binding</keyword>
<feature type="domain" description="Biotin carboxylation" evidence="15">
    <location>
        <begin position="5"/>
        <end position="451"/>
    </location>
</feature>
<evidence type="ECO:0000256" key="6">
    <source>
        <dbReference type="ARBA" id="ARBA00022598"/>
    </source>
</evidence>
<gene>
    <name evidence="16" type="ORF">EDC91_10885</name>
</gene>
<dbReference type="SMART" id="SM00878">
    <property type="entry name" value="Biotin_carb_C"/>
    <property type="match status" value="1"/>
</dbReference>
<dbReference type="InterPro" id="IPR011054">
    <property type="entry name" value="Rudment_hybrid_motif"/>
</dbReference>
<evidence type="ECO:0000313" key="17">
    <source>
        <dbReference type="Proteomes" id="UP000294832"/>
    </source>
</evidence>
<dbReference type="PROSITE" id="PS00867">
    <property type="entry name" value="CPSASE_2"/>
    <property type="match status" value="1"/>
</dbReference>
<evidence type="ECO:0000313" key="16">
    <source>
        <dbReference type="EMBL" id="TCN85846.1"/>
    </source>
</evidence>
<evidence type="ECO:0000259" key="14">
    <source>
        <dbReference type="PROSITE" id="PS50975"/>
    </source>
</evidence>
<dbReference type="PROSITE" id="PS00866">
    <property type="entry name" value="CPSASE_1"/>
    <property type="match status" value="1"/>
</dbReference>
<evidence type="ECO:0000256" key="9">
    <source>
        <dbReference type="ARBA" id="ARBA00023267"/>
    </source>
</evidence>
<dbReference type="FunFam" id="3.40.50.20:FF:000010">
    <property type="entry name" value="Propionyl-CoA carboxylase subunit alpha"/>
    <property type="match status" value="1"/>
</dbReference>
<dbReference type="InterPro" id="IPR005479">
    <property type="entry name" value="CPAse_ATP-bd"/>
</dbReference>
<dbReference type="GO" id="GO:0046872">
    <property type="term" value="F:metal ion binding"/>
    <property type="evidence" value="ECO:0007669"/>
    <property type="project" value="InterPro"/>
</dbReference>
<dbReference type="EMBL" id="SLWF01000008">
    <property type="protein sequence ID" value="TCN85846.1"/>
    <property type="molecule type" value="Genomic_DNA"/>
</dbReference>
<evidence type="ECO:0000256" key="5">
    <source>
        <dbReference type="ARBA" id="ARBA00017242"/>
    </source>
</evidence>
<comment type="pathway">
    <text evidence="3">Lipid metabolism; malonyl-CoA biosynthesis; malonyl-CoA from acetyl-CoA: step 1/1.</text>
</comment>
<dbReference type="Pfam" id="PF02785">
    <property type="entry name" value="Biotin_carb_C"/>
    <property type="match status" value="1"/>
</dbReference>